<name>A1HS02_9FIRM</name>
<evidence type="ECO:0000256" key="5">
    <source>
        <dbReference type="ARBA" id="ARBA00023004"/>
    </source>
</evidence>
<organism evidence="8 9">
    <name type="scientific">Thermosinus carboxydivorans Nor1</name>
    <dbReference type="NCBI Taxonomy" id="401526"/>
    <lineage>
        <taxon>Bacteria</taxon>
        <taxon>Bacillati</taxon>
        <taxon>Bacillota</taxon>
        <taxon>Negativicutes</taxon>
        <taxon>Selenomonadales</taxon>
        <taxon>Sporomusaceae</taxon>
        <taxon>Thermosinus</taxon>
    </lineage>
</organism>
<dbReference type="PANTHER" id="PTHR42859:SF10">
    <property type="entry name" value="DIMETHYLSULFOXIDE REDUCTASE CHAIN B"/>
    <property type="match status" value="1"/>
</dbReference>
<dbReference type="PROSITE" id="PS51379">
    <property type="entry name" value="4FE4S_FER_2"/>
    <property type="match status" value="3"/>
</dbReference>
<dbReference type="Proteomes" id="UP000005139">
    <property type="component" value="Unassembled WGS sequence"/>
</dbReference>
<proteinExistence type="predicted"/>
<dbReference type="SUPFAM" id="SSF54862">
    <property type="entry name" value="4Fe-4S ferredoxins"/>
    <property type="match status" value="1"/>
</dbReference>
<keyword evidence="3" id="KW-0479">Metal-binding</keyword>
<dbReference type="InterPro" id="IPR050294">
    <property type="entry name" value="RnfB_subfamily"/>
</dbReference>
<evidence type="ECO:0000256" key="1">
    <source>
        <dbReference type="ARBA" id="ARBA00022448"/>
    </source>
</evidence>
<evidence type="ECO:0000259" key="7">
    <source>
        <dbReference type="PROSITE" id="PS51379"/>
    </source>
</evidence>
<keyword evidence="4" id="KW-0249">Electron transport</keyword>
<dbReference type="CDD" id="cd10550">
    <property type="entry name" value="DMSOR_beta_like"/>
    <property type="match status" value="1"/>
</dbReference>
<dbReference type="Pfam" id="PF13247">
    <property type="entry name" value="Fer4_11"/>
    <property type="match status" value="1"/>
</dbReference>
<gene>
    <name evidence="8" type="ORF">TcarDRAFT_0817</name>
</gene>
<keyword evidence="1" id="KW-0813">Transport</keyword>
<reference evidence="8 9" key="1">
    <citation type="submission" date="2007-01" db="EMBL/GenBank/DDBJ databases">
        <title>Annotation of the draft genome assembly of Thermosinus carboxydivorans Nor1.</title>
        <authorList>
            <consortium name="US DOE Joint Genome Institute (JGI-ORNL)"/>
            <person name="Larimer F."/>
            <person name="Land M."/>
            <person name="Hauser L."/>
        </authorList>
    </citation>
    <scope>NUCLEOTIDE SEQUENCE [LARGE SCALE GENOMIC DNA]</scope>
    <source>
        <strain evidence="8 9">Nor1</strain>
    </source>
</reference>
<dbReference type="GO" id="GO:0046872">
    <property type="term" value="F:metal ion binding"/>
    <property type="evidence" value="ECO:0007669"/>
    <property type="project" value="UniProtKB-KW"/>
</dbReference>
<dbReference type="RefSeq" id="WP_007289802.1">
    <property type="nucleotide sequence ID" value="NZ_AAWL01000013.1"/>
</dbReference>
<dbReference type="AlphaFoldDB" id="A1HS02"/>
<dbReference type="OrthoDB" id="9810688at2"/>
<evidence type="ECO:0000256" key="3">
    <source>
        <dbReference type="ARBA" id="ARBA00022723"/>
    </source>
</evidence>
<keyword evidence="6" id="KW-0411">Iron-sulfur</keyword>
<evidence type="ECO:0000256" key="4">
    <source>
        <dbReference type="ARBA" id="ARBA00022982"/>
    </source>
</evidence>
<dbReference type="Gene3D" id="3.30.70.20">
    <property type="match status" value="2"/>
</dbReference>
<feature type="domain" description="4Fe-4S ferredoxin-type" evidence="7">
    <location>
        <begin position="71"/>
        <end position="100"/>
    </location>
</feature>
<reference evidence="8 9" key="2">
    <citation type="submission" date="2007-01" db="EMBL/GenBank/DDBJ databases">
        <title>Sequencing of the draft genome and assembly of Thermosinus carboxydivorans Nor1.</title>
        <authorList>
            <consortium name="US DOE Joint Genome Institute (JGI-PGF)"/>
            <person name="Copeland A."/>
            <person name="Lucas S."/>
            <person name="Lapidus A."/>
            <person name="Barry K."/>
            <person name="Glavina del Rio T."/>
            <person name="Dalin E."/>
            <person name="Tice H."/>
            <person name="Bruce D."/>
            <person name="Pitluck S."/>
            <person name="Richardson P."/>
        </authorList>
    </citation>
    <scope>NUCLEOTIDE SEQUENCE [LARGE SCALE GENOMIC DNA]</scope>
    <source>
        <strain evidence="8 9">Nor1</strain>
    </source>
</reference>
<dbReference type="EMBL" id="AAWL01000013">
    <property type="protein sequence ID" value="EAX47178.1"/>
    <property type="molecule type" value="Genomic_DNA"/>
</dbReference>
<dbReference type="eggNOG" id="COG0437">
    <property type="taxonomic scope" value="Bacteria"/>
</dbReference>
<comment type="caution">
    <text evidence="8">The sequence shown here is derived from an EMBL/GenBank/DDBJ whole genome shotgun (WGS) entry which is preliminary data.</text>
</comment>
<feature type="domain" description="4Fe-4S ferredoxin-type" evidence="7">
    <location>
        <begin position="110"/>
        <end position="144"/>
    </location>
</feature>
<evidence type="ECO:0000313" key="9">
    <source>
        <dbReference type="Proteomes" id="UP000005139"/>
    </source>
</evidence>
<keyword evidence="2" id="KW-0004">4Fe-4S</keyword>
<accession>A1HS02</accession>
<dbReference type="InterPro" id="IPR017896">
    <property type="entry name" value="4Fe4S_Fe-S-bd"/>
</dbReference>
<feature type="domain" description="4Fe-4S ferredoxin-type" evidence="7">
    <location>
        <begin position="146"/>
        <end position="175"/>
    </location>
</feature>
<evidence type="ECO:0000313" key="8">
    <source>
        <dbReference type="EMBL" id="EAX47178.1"/>
    </source>
</evidence>
<keyword evidence="9" id="KW-1185">Reference proteome</keyword>
<evidence type="ECO:0000256" key="2">
    <source>
        <dbReference type="ARBA" id="ARBA00022485"/>
    </source>
</evidence>
<sequence>MSENEKKPEGQNEQDSKYMFFTRREFVIGAVTGAAVGSVITGIATKGGRGATPAKPGESGQPGEKKIKVPSYIAVDYAKCTGCRICEAECALFHYKTPDLSRSRIKVYYFNPPVDVPSLCAKCGDAPCIKACPEKVGALTKDKTTGAVILDEKKCIACWACIEPCAKDRAGVIRKSKDEKVIVGICDLCGGDPTCVKACREGALSIVPVYQDGKYFAAKPADIARAVAKNLYKA</sequence>
<dbReference type="GO" id="GO:0051539">
    <property type="term" value="F:4 iron, 4 sulfur cluster binding"/>
    <property type="evidence" value="ECO:0007669"/>
    <property type="project" value="UniProtKB-KW"/>
</dbReference>
<evidence type="ECO:0000256" key="6">
    <source>
        <dbReference type="ARBA" id="ARBA00023014"/>
    </source>
</evidence>
<dbReference type="PANTHER" id="PTHR42859">
    <property type="entry name" value="OXIDOREDUCTASE"/>
    <property type="match status" value="1"/>
</dbReference>
<keyword evidence="5" id="KW-0408">Iron</keyword>
<protein>
    <submittedName>
        <fullName evidence="8">Fe-S-cluster-containing hydrogenase components 2-like</fullName>
    </submittedName>
</protein>